<name>A0A2K3LR47_TRIPR</name>
<dbReference type="PANTHER" id="PTHR33116:SF86">
    <property type="entry name" value="REVERSE TRANSCRIPTASE DOMAIN-CONTAINING PROTEIN"/>
    <property type="match status" value="1"/>
</dbReference>
<accession>A0A2K3LR47</accession>
<dbReference type="PANTHER" id="PTHR33116">
    <property type="entry name" value="REVERSE TRANSCRIPTASE ZINC-BINDING DOMAIN-CONTAINING PROTEIN-RELATED-RELATED"/>
    <property type="match status" value="1"/>
</dbReference>
<proteinExistence type="predicted"/>
<organism evidence="1 2">
    <name type="scientific">Trifolium pratense</name>
    <name type="common">Red clover</name>
    <dbReference type="NCBI Taxonomy" id="57577"/>
    <lineage>
        <taxon>Eukaryota</taxon>
        <taxon>Viridiplantae</taxon>
        <taxon>Streptophyta</taxon>
        <taxon>Embryophyta</taxon>
        <taxon>Tracheophyta</taxon>
        <taxon>Spermatophyta</taxon>
        <taxon>Magnoliopsida</taxon>
        <taxon>eudicotyledons</taxon>
        <taxon>Gunneridae</taxon>
        <taxon>Pentapetalae</taxon>
        <taxon>rosids</taxon>
        <taxon>fabids</taxon>
        <taxon>Fabales</taxon>
        <taxon>Fabaceae</taxon>
        <taxon>Papilionoideae</taxon>
        <taxon>50 kb inversion clade</taxon>
        <taxon>NPAAA clade</taxon>
        <taxon>Hologalegina</taxon>
        <taxon>IRL clade</taxon>
        <taxon>Trifolieae</taxon>
        <taxon>Trifolium</taxon>
    </lineage>
</organism>
<sequence>MDRGWKKINSWSSKCLSKAGLEVLIKSVLQAIPNYFMSIFTLPSSLCDEIEKLMNSFWWGHSGARNRGINRLSWDKISMHKDDGDMGFKDLSVSI</sequence>
<evidence type="ECO:0000313" key="1">
    <source>
        <dbReference type="EMBL" id="PNX81020.1"/>
    </source>
</evidence>
<reference evidence="1 2" key="2">
    <citation type="journal article" date="2017" name="Front. Plant Sci.">
        <title>Gene Classification and Mining of Molecular Markers Useful in Red Clover (Trifolium pratense) Breeding.</title>
        <authorList>
            <person name="Istvanek J."/>
            <person name="Dluhosova J."/>
            <person name="Dluhos P."/>
            <person name="Patkova L."/>
            <person name="Nedelnik J."/>
            <person name="Repkova J."/>
        </authorList>
    </citation>
    <scope>NUCLEOTIDE SEQUENCE [LARGE SCALE GENOMIC DNA]</scope>
    <source>
        <strain evidence="2">cv. Tatra</strain>
        <tissue evidence="1">Young leaves</tissue>
    </source>
</reference>
<dbReference type="ExpressionAtlas" id="A0A2K3LR47">
    <property type="expression patterns" value="baseline"/>
</dbReference>
<reference evidence="1 2" key="1">
    <citation type="journal article" date="2014" name="Am. J. Bot.">
        <title>Genome assembly and annotation for red clover (Trifolium pratense; Fabaceae).</title>
        <authorList>
            <person name="Istvanek J."/>
            <person name="Jaros M."/>
            <person name="Krenek A."/>
            <person name="Repkova J."/>
        </authorList>
    </citation>
    <scope>NUCLEOTIDE SEQUENCE [LARGE SCALE GENOMIC DNA]</scope>
    <source>
        <strain evidence="2">cv. Tatra</strain>
        <tissue evidence="1">Young leaves</tissue>
    </source>
</reference>
<dbReference type="AlphaFoldDB" id="A0A2K3LR47"/>
<evidence type="ECO:0000313" key="2">
    <source>
        <dbReference type="Proteomes" id="UP000236291"/>
    </source>
</evidence>
<protein>
    <submittedName>
        <fullName evidence="1">Ribonuclease H</fullName>
    </submittedName>
</protein>
<dbReference type="EMBL" id="ASHM01039083">
    <property type="protein sequence ID" value="PNX81020.1"/>
    <property type="molecule type" value="Genomic_DNA"/>
</dbReference>
<gene>
    <name evidence="1" type="ORF">L195_g037035</name>
</gene>
<dbReference type="STRING" id="57577.A0A2K3LR47"/>
<dbReference type="Proteomes" id="UP000236291">
    <property type="component" value="Unassembled WGS sequence"/>
</dbReference>
<comment type="caution">
    <text evidence="1">The sequence shown here is derived from an EMBL/GenBank/DDBJ whole genome shotgun (WGS) entry which is preliminary data.</text>
</comment>